<feature type="domain" description="Diphthamide synthase" evidence="6">
    <location>
        <begin position="5"/>
        <end position="227"/>
    </location>
</feature>
<dbReference type="InterPro" id="IPR002761">
    <property type="entry name" value="Diphthami_syn_dom"/>
</dbReference>
<dbReference type="Pfam" id="PF01902">
    <property type="entry name" value="Diphthami_syn_2"/>
    <property type="match status" value="1"/>
</dbReference>
<evidence type="ECO:0000256" key="4">
    <source>
        <dbReference type="ARBA" id="ARBA00031552"/>
    </source>
</evidence>
<dbReference type="EMBL" id="LN877950">
    <property type="protein sequence ID" value="CUV05440.1"/>
    <property type="molecule type" value="Genomic_DNA"/>
</dbReference>
<dbReference type="GO" id="GO:0017183">
    <property type="term" value="P:protein histidyl modification to diphthamide"/>
    <property type="evidence" value="ECO:0007669"/>
    <property type="project" value="TreeGrafter"/>
</dbReference>
<gene>
    <name evidence="7" type="ORF">CHUDEA4_610</name>
</gene>
<reference evidence="7" key="1">
    <citation type="submission" date="2015-08" db="EMBL/GenBank/DDBJ databases">
        <authorList>
            <person name="Babu N.S."/>
            <person name="Beckwith C.J."/>
            <person name="Beseler K.G."/>
            <person name="Brison A."/>
            <person name="Carone J.V."/>
            <person name="Caskin T.P."/>
            <person name="Diamond M."/>
            <person name="Durham M.E."/>
            <person name="Foxe J.M."/>
            <person name="Go M."/>
            <person name="Henderson B.A."/>
            <person name="Jones I.B."/>
            <person name="McGettigan J.A."/>
            <person name="Micheletti S.J."/>
            <person name="Nasrallah M.E."/>
            <person name="Ortiz D."/>
            <person name="Piller C.R."/>
            <person name="Privatt S.R."/>
            <person name="Schneider S.L."/>
            <person name="Sharp S."/>
            <person name="Smith T.C."/>
            <person name="Stanton J.D."/>
            <person name="Ullery H.E."/>
            <person name="Wilson R.J."/>
            <person name="Serrano M.G."/>
            <person name="Buck G."/>
            <person name="Lee V."/>
            <person name="Wang Y."/>
            <person name="Carvalho R."/>
            <person name="Voegtly L."/>
            <person name="Shi R."/>
            <person name="Duckworth R."/>
            <person name="Johnson A."/>
            <person name="Loviza R."/>
            <person name="Walstead R."/>
            <person name="Shah Z."/>
            <person name="Kiflezghi M."/>
            <person name="Wade K."/>
            <person name="Ball S.L."/>
            <person name="Bradley K.W."/>
            <person name="Asai D.J."/>
            <person name="Bowman C.A."/>
            <person name="Russell D.A."/>
            <person name="Pope W.H."/>
            <person name="Jacobs-Sera D."/>
            <person name="Hendrix R.W."/>
            <person name="Hatfull G.F."/>
        </authorList>
    </citation>
    <scope>NUCLEOTIDE SEQUENCE [LARGE SCALE GENOMIC DNA]</scope>
</reference>
<dbReference type="FunFam" id="3.40.50.620:FF:000145">
    <property type="entry name" value="ATP-binding domain containing protein"/>
    <property type="match status" value="1"/>
</dbReference>
<dbReference type="EC" id="6.3.1.14" evidence="1"/>
<comment type="catalytic activity">
    <reaction evidence="5">
        <text>diphthine-[translation elongation factor 2] + NH4(+) + ATP = diphthamide-[translation elongation factor 2] + AMP + diphosphate + H(+)</text>
        <dbReference type="Rhea" id="RHEA:19753"/>
        <dbReference type="Rhea" id="RHEA-COMP:10172"/>
        <dbReference type="Rhea" id="RHEA-COMP:10174"/>
        <dbReference type="ChEBI" id="CHEBI:15378"/>
        <dbReference type="ChEBI" id="CHEBI:16692"/>
        <dbReference type="ChEBI" id="CHEBI:28938"/>
        <dbReference type="ChEBI" id="CHEBI:30616"/>
        <dbReference type="ChEBI" id="CHEBI:33019"/>
        <dbReference type="ChEBI" id="CHEBI:82696"/>
        <dbReference type="ChEBI" id="CHEBI:456215"/>
        <dbReference type="EC" id="6.3.1.14"/>
    </reaction>
</comment>
<dbReference type="GO" id="GO:0017178">
    <property type="term" value="F:diphthine-ammonia ligase activity"/>
    <property type="evidence" value="ECO:0007669"/>
    <property type="project" value="UniProtKB-EC"/>
</dbReference>
<dbReference type="Gene3D" id="3.90.1490.10">
    <property type="entry name" value="putative n-type atp pyrophosphatase, domain 2"/>
    <property type="match status" value="1"/>
</dbReference>
<protein>
    <recommendedName>
        <fullName evidence="2">Diphthine--ammonia ligase</fullName>
        <ecNumber evidence="1">6.3.1.14</ecNumber>
    </recommendedName>
    <alternativeName>
        <fullName evidence="3">Diphthamide synthase</fullName>
    </alternativeName>
    <alternativeName>
        <fullName evidence="4">Diphthamide synthetase</fullName>
    </alternativeName>
</protein>
<dbReference type="InterPro" id="IPR014729">
    <property type="entry name" value="Rossmann-like_a/b/a_fold"/>
</dbReference>
<dbReference type="OrthoDB" id="686384at2759"/>
<proteinExistence type="predicted"/>
<evidence type="ECO:0000259" key="6">
    <source>
        <dbReference type="Pfam" id="PF01902"/>
    </source>
</evidence>
<dbReference type="Gene3D" id="3.40.50.620">
    <property type="entry name" value="HUPs"/>
    <property type="match status" value="1"/>
</dbReference>
<evidence type="ECO:0000256" key="1">
    <source>
        <dbReference type="ARBA" id="ARBA00012089"/>
    </source>
</evidence>
<organism evidence="7">
    <name type="scientific">Cryptosporidium hominis</name>
    <dbReference type="NCBI Taxonomy" id="237895"/>
    <lineage>
        <taxon>Eukaryota</taxon>
        <taxon>Sar</taxon>
        <taxon>Alveolata</taxon>
        <taxon>Apicomplexa</taxon>
        <taxon>Conoidasida</taxon>
        <taxon>Coccidia</taxon>
        <taxon>Eucoccidiorida</taxon>
        <taxon>Eimeriorina</taxon>
        <taxon>Cryptosporidiidae</taxon>
        <taxon>Cryptosporidium</taxon>
    </lineage>
</organism>
<dbReference type="PANTHER" id="PTHR12196">
    <property type="entry name" value="DOMAIN OF UNKNOWN FUNCTION 71 DUF71 -CONTAINING PROTEIN"/>
    <property type="match status" value="1"/>
</dbReference>
<dbReference type="CDD" id="cd01994">
    <property type="entry name" value="AANH_PF0828-like"/>
    <property type="match status" value="1"/>
</dbReference>
<dbReference type="VEuPathDB" id="CryptoDB:Chro.40077"/>
<dbReference type="InterPro" id="IPR030662">
    <property type="entry name" value="DPH6/MJ0570"/>
</dbReference>
<dbReference type="VEuPathDB" id="CryptoDB:GY17_00003165"/>
<evidence type="ECO:0000256" key="2">
    <source>
        <dbReference type="ARBA" id="ARBA00018426"/>
    </source>
</evidence>
<dbReference type="VEuPathDB" id="CryptoDB:CHUDEA4_610"/>
<accession>A0A0S4TDK8</accession>
<dbReference type="Proteomes" id="UP000199752">
    <property type="component" value="Chromosome 4"/>
</dbReference>
<name>A0A0S4TDK8_CRYHO</name>
<dbReference type="AlphaFoldDB" id="A0A0S4TDK8"/>
<dbReference type="SUPFAM" id="SSF52402">
    <property type="entry name" value="Adenine nucleotide alpha hydrolases-like"/>
    <property type="match status" value="1"/>
</dbReference>
<dbReference type="PANTHER" id="PTHR12196:SF2">
    <property type="entry name" value="DIPHTHINE--AMMONIA LIGASE"/>
    <property type="match status" value="1"/>
</dbReference>
<sequence length="777" mass="89127">MKTKKVVGLISGGKDSIFNLLCCKSLGFEILALANLTPENIVEIDSYMYQSVGKELVPLISECIEVPLIRKSISGKAINQEMNYKTTQGDEVEDLFELLKNVKERFPDIQGVSCGAVMSNYQRNRLEEVCHRLKLQSFCFMWMLPEHALLNSIIESGLRSMIVKVASFGLNGSFLGRMISDCVDDFENIQNKICRDFHCCGEGGEYESLTVDGPNHLFRNNYISIESFQSICLDSNPYAPVYALRPIEYQLRRKEKSNDEEIKTVLPFLDPNYSLFYYICDTGRYKLASFEPEKGIESETKINTIDISIENPSDSNDLFEIHSFETDTTFLITIDLNFNSLNTNSYSEKISKFILEHLSNKDWFISSKAIYLDVLIPLFETENTFFRLFELSELWDMINLESFGVKWNPVININYSTNKRVINSKFHIVIVKNSINAGEILIKESCSSSISSYGTSIPRSFSNCIIVSSGKSFNLLSNFQYKSGAIEDTCILLSSSIYGLIPHSGVVPNCKEIKNFLEMVDSKGFKNLDIQLSIELSLSLRSFRCDLNSSIYNSHILGFKNDVEYRFDVFNITHVWIIEIFKNEGISLSKVADYFKSLINEYNYNKSYNSNKWSEIQKFIETSKYPSIDPIVIPMHVDYLPSNTMCKLIPVSIIMNDYKDYCVELSNSEFNFWSFESRSFSNHKAIIILFELKETKIVSAEKWEKIINDLRMSVQNTLGKHGFSLDDKVICSKFFVINEYYNLINQYQDQLIRASFISPVRMLPNSSVIKYLIVVGN</sequence>
<dbReference type="NCBIfam" id="TIGR00290">
    <property type="entry name" value="MJ0570_dom"/>
    <property type="match status" value="1"/>
</dbReference>
<evidence type="ECO:0000313" key="7">
    <source>
        <dbReference type="EMBL" id="CUV05440.1"/>
    </source>
</evidence>
<dbReference type="VEuPathDB" id="CryptoDB:ChTU502y2012_403g0280"/>
<evidence type="ECO:0000256" key="5">
    <source>
        <dbReference type="ARBA" id="ARBA00048108"/>
    </source>
</evidence>
<evidence type="ECO:0000256" key="3">
    <source>
        <dbReference type="ARBA" id="ARBA00029814"/>
    </source>
</evidence>